<dbReference type="Gene3D" id="2.80.10.50">
    <property type="match status" value="1"/>
</dbReference>
<feature type="compositionally biased region" description="Basic and acidic residues" evidence="2">
    <location>
        <begin position="36"/>
        <end position="49"/>
    </location>
</feature>
<feature type="region of interest" description="Disordered" evidence="2">
    <location>
        <begin position="35"/>
        <end position="57"/>
    </location>
</feature>
<dbReference type="EMBL" id="JARQWQ010000007">
    <property type="protein sequence ID" value="KAK2570751.1"/>
    <property type="molecule type" value="Genomic_DNA"/>
</dbReference>
<comment type="caution">
    <text evidence="4">The sequence shown here is derived from an EMBL/GenBank/DDBJ whole genome shotgun (WGS) entry which is preliminary data.</text>
</comment>
<evidence type="ECO:0000256" key="3">
    <source>
        <dbReference type="SAM" id="SignalP"/>
    </source>
</evidence>
<evidence type="ECO:0000256" key="2">
    <source>
        <dbReference type="SAM" id="MobiDB-lite"/>
    </source>
</evidence>
<reference evidence="4" key="2">
    <citation type="journal article" date="2023" name="Science">
        <title>Genomic signatures of disease resistance in endangered staghorn corals.</title>
        <authorList>
            <person name="Vollmer S.V."/>
            <person name="Selwyn J.D."/>
            <person name="Despard B.A."/>
            <person name="Roesel C.L."/>
        </authorList>
    </citation>
    <scope>NUCLEOTIDE SEQUENCE</scope>
    <source>
        <strain evidence="4">K2</strain>
    </source>
</reference>
<dbReference type="InterPro" id="IPR008996">
    <property type="entry name" value="IL1/FGF"/>
</dbReference>
<dbReference type="SUPFAM" id="SSF50353">
    <property type="entry name" value="Cytokine"/>
    <property type="match status" value="1"/>
</dbReference>
<dbReference type="GO" id="GO:0008083">
    <property type="term" value="F:growth factor activity"/>
    <property type="evidence" value="ECO:0007669"/>
    <property type="project" value="InterPro"/>
</dbReference>
<keyword evidence="5" id="KW-1185">Reference proteome</keyword>
<dbReference type="PANTHER" id="PTHR11486">
    <property type="entry name" value="FIBROBLAST GROWTH FACTOR"/>
    <property type="match status" value="1"/>
</dbReference>
<gene>
    <name evidence="4" type="ORF">P5673_004444</name>
</gene>
<protein>
    <submittedName>
        <fullName evidence="4">Fibroblast growth factor 1</fullName>
    </submittedName>
</protein>
<evidence type="ECO:0000256" key="1">
    <source>
        <dbReference type="ARBA" id="ARBA00007936"/>
    </source>
</evidence>
<keyword evidence="3" id="KW-0732">Signal</keyword>
<dbReference type="Proteomes" id="UP001249851">
    <property type="component" value="Unassembled WGS sequence"/>
</dbReference>
<name>A0AAD9VDR9_ACRCE</name>
<proteinExistence type="inferred from homology"/>
<feature type="signal peptide" evidence="3">
    <location>
        <begin position="1"/>
        <end position="32"/>
    </location>
</feature>
<dbReference type="SMART" id="SM00442">
    <property type="entry name" value="FGF"/>
    <property type="match status" value="1"/>
</dbReference>
<dbReference type="InterPro" id="IPR002209">
    <property type="entry name" value="Fibroblast_GF_fam"/>
</dbReference>
<dbReference type="Pfam" id="PF00167">
    <property type="entry name" value="FGF"/>
    <property type="match status" value="1"/>
</dbReference>
<evidence type="ECO:0000313" key="4">
    <source>
        <dbReference type="EMBL" id="KAK2570751.1"/>
    </source>
</evidence>
<reference evidence="4" key="1">
    <citation type="journal article" date="2023" name="G3 (Bethesda)">
        <title>Whole genome assembly and annotation of the endangered Caribbean coral Acropora cervicornis.</title>
        <authorList>
            <person name="Selwyn J.D."/>
            <person name="Vollmer S.V."/>
        </authorList>
    </citation>
    <scope>NUCLEOTIDE SEQUENCE</scope>
    <source>
        <strain evidence="4">K2</strain>
    </source>
</reference>
<dbReference type="AlphaFoldDB" id="A0AAD9VDR9"/>
<organism evidence="4 5">
    <name type="scientific">Acropora cervicornis</name>
    <name type="common">Staghorn coral</name>
    <dbReference type="NCBI Taxonomy" id="6130"/>
    <lineage>
        <taxon>Eukaryota</taxon>
        <taxon>Metazoa</taxon>
        <taxon>Cnidaria</taxon>
        <taxon>Anthozoa</taxon>
        <taxon>Hexacorallia</taxon>
        <taxon>Scleractinia</taxon>
        <taxon>Astrocoeniina</taxon>
        <taxon>Acroporidae</taxon>
        <taxon>Acropora</taxon>
    </lineage>
</organism>
<evidence type="ECO:0000313" key="5">
    <source>
        <dbReference type="Proteomes" id="UP001249851"/>
    </source>
</evidence>
<feature type="chain" id="PRO_5042024172" evidence="3">
    <location>
        <begin position="33"/>
        <end position="227"/>
    </location>
</feature>
<dbReference type="CDD" id="cd00058">
    <property type="entry name" value="beta-trefoil_FGF"/>
    <property type="match status" value="1"/>
</dbReference>
<dbReference type="PRINTS" id="PR00262">
    <property type="entry name" value="IL1HBGF"/>
</dbReference>
<comment type="similarity">
    <text evidence="1">Belongs to the heparin-binding growth factors family.</text>
</comment>
<accession>A0AAD9VDR9</accession>
<dbReference type="InterPro" id="IPR056378">
    <property type="entry name" value="Let-756-like_FGF"/>
</dbReference>
<sequence length="227" mass="26416">MNFYYFFPSKMDGFHLLLLFLLLCFAKTKTTAMRGNDAKSHSMDEKETKNSLTRSVKGDKDGHRAVFLFSQKWPSRLSGDNFLRRVRKITKRPTTTTQCKIFCRSGYHLEILPNGMVRGTVDQESKYVLFEMQSFGPSLVKLMGITTGRYLVMRRNGTLHGLRNRRSRDSLFKETHEQNAFHSYASHRFYRKKPYDMLVGIKRNGQIKRATKTVHGQTATQFLVIKL</sequence>